<dbReference type="AlphaFoldDB" id="A0A913HNM5"/>
<dbReference type="Pfam" id="PF01826">
    <property type="entry name" value="TIL"/>
    <property type="match status" value="2"/>
</dbReference>
<feature type="domain" description="TIL" evidence="5">
    <location>
        <begin position="66"/>
        <end position="118"/>
    </location>
</feature>
<accession>A0A913HNM5</accession>
<keyword evidence="3" id="KW-1015">Disulfide bond</keyword>
<evidence type="ECO:0000259" key="5">
    <source>
        <dbReference type="Pfam" id="PF01826"/>
    </source>
</evidence>
<dbReference type="PANTHER" id="PTHR23259">
    <property type="entry name" value="RIDDLE"/>
    <property type="match status" value="1"/>
</dbReference>
<organism evidence="7">
    <name type="scientific">Strongyloides stercoralis</name>
    <name type="common">Threadworm</name>
    <dbReference type="NCBI Taxonomy" id="6248"/>
    <lineage>
        <taxon>Eukaryota</taxon>
        <taxon>Metazoa</taxon>
        <taxon>Ecdysozoa</taxon>
        <taxon>Nematoda</taxon>
        <taxon>Chromadorea</taxon>
        <taxon>Rhabditida</taxon>
        <taxon>Tylenchina</taxon>
        <taxon>Panagrolaimomorpha</taxon>
        <taxon>Strongyloidoidea</taxon>
        <taxon>Strongyloididae</taxon>
        <taxon>Strongyloides</taxon>
    </lineage>
</organism>
<dbReference type="WBParaSite" id="TCONS_00008269.p1">
    <property type="protein sequence ID" value="TCONS_00008269.p1"/>
    <property type="gene ID" value="XLOC_006225"/>
</dbReference>
<feature type="chain" id="PRO_5037918619" evidence="4">
    <location>
        <begin position="22"/>
        <end position="270"/>
    </location>
</feature>
<dbReference type="InterPro" id="IPR051368">
    <property type="entry name" value="SerProtInhib-TIL_Domain"/>
</dbReference>
<dbReference type="Proteomes" id="UP000035681">
    <property type="component" value="Unplaced"/>
</dbReference>
<dbReference type="SUPFAM" id="SSF57567">
    <property type="entry name" value="Serine protease inhibitors"/>
    <property type="match status" value="3"/>
</dbReference>
<keyword evidence="4" id="KW-0732">Signal</keyword>
<dbReference type="PANTHER" id="PTHR23259:SF82">
    <property type="entry name" value="SERINE PROTEASE INHIBITOR 1 PROTEIN"/>
    <property type="match status" value="1"/>
</dbReference>
<keyword evidence="1" id="KW-0646">Protease inhibitor</keyword>
<evidence type="ECO:0000256" key="2">
    <source>
        <dbReference type="ARBA" id="ARBA00022900"/>
    </source>
</evidence>
<reference evidence="7" key="1">
    <citation type="submission" date="2022-10" db="UniProtKB">
        <authorList>
            <consortium name="WormBaseParasite"/>
        </authorList>
    </citation>
    <scope>IDENTIFICATION</scope>
</reference>
<dbReference type="Gene3D" id="2.10.25.10">
    <property type="entry name" value="Laminin"/>
    <property type="match status" value="3"/>
</dbReference>
<sequence length="270" mass="29484">MKTFAKLTIFLLVILNSFIYGEEENFMNKALKDMKERFNKVGVNLPTFIDRRVAEVDNATLLDTTCGANMTYTNCGGCETSCGEGLKICTKDCKPPGCYCNPGYVFDEHNNCILESDCPETTIEMVTLSHDVLEEGTKNCPTNFTYLECGTCDESCDGPGICTMECKTPGCYCVIDAAYDSNKNCILKKDCPNGDNDTIGKMTSDVENDQALKEMCKENEEWNSCGNICESSCGDIKVVCPAVCGPGKCTCVQGFVRNSEGVCISQDSCP</sequence>
<evidence type="ECO:0000313" key="7">
    <source>
        <dbReference type="WBParaSite" id="SSTP_0000394700.1"/>
    </source>
</evidence>
<evidence type="ECO:0000256" key="1">
    <source>
        <dbReference type="ARBA" id="ARBA00022690"/>
    </source>
</evidence>
<feature type="domain" description="TIL" evidence="5">
    <location>
        <begin position="216"/>
        <end position="269"/>
    </location>
</feature>
<dbReference type="InterPro" id="IPR036084">
    <property type="entry name" value="Ser_inhib-like_sf"/>
</dbReference>
<keyword evidence="6" id="KW-1185">Reference proteome</keyword>
<evidence type="ECO:0000313" key="6">
    <source>
        <dbReference type="Proteomes" id="UP000035681"/>
    </source>
</evidence>
<dbReference type="GO" id="GO:0004867">
    <property type="term" value="F:serine-type endopeptidase inhibitor activity"/>
    <property type="evidence" value="ECO:0007669"/>
    <property type="project" value="UniProtKB-KW"/>
</dbReference>
<evidence type="ECO:0000256" key="3">
    <source>
        <dbReference type="ARBA" id="ARBA00023157"/>
    </source>
</evidence>
<dbReference type="WBParaSite" id="SSTP_0000394700.1">
    <property type="protein sequence ID" value="SSTP_0000394700.1"/>
    <property type="gene ID" value="SSTP_0000394700"/>
</dbReference>
<protein>
    <submittedName>
        <fullName evidence="7 8">TIL domain-containing protein</fullName>
    </submittedName>
</protein>
<dbReference type="InterPro" id="IPR002919">
    <property type="entry name" value="TIL_dom"/>
</dbReference>
<keyword evidence="2" id="KW-0722">Serine protease inhibitor</keyword>
<dbReference type="CDD" id="cd19941">
    <property type="entry name" value="TIL"/>
    <property type="match status" value="3"/>
</dbReference>
<proteinExistence type="predicted"/>
<feature type="signal peptide" evidence="4">
    <location>
        <begin position="1"/>
        <end position="21"/>
    </location>
</feature>
<evidence type="ECO:0000256" key="4">
    <source>
        <dbReference type="SAM" id="SignalP"/>
    </source>
</evidence>
<evidence type="ECO:0000313" key="8">
    <source>
        <dbReference type="WBParaSite" id="TCONS_00008269.p1"/>
    </source>
</evidence>
<name>A0A913HNM5_STRER</name>